<dbReference type="Gene3D" id="1.10.357.10">
    <property type="entry name" value="Tetracycline Repressor, domain 2"/>
    <property type="match status" value="1"/>
</dbReference>
<dbReference type="SUPFAM" id="SSF48498">
    <property type="entry name" value="Tetracyclin repressor-like, C-terminal domain"/>
    <property type="match status" value="1"/>
</dbReference>
<comment type="caution">
    <text evidence="5">The sequence shown here is derived from an EMBL/GenBank/DDBJ whole genome shotgun (WGS) entry which is preliminary data.</text>
</comment>
<proteinExistence type="predicted"/>
<evidence type="ECO:0000256" key="2">
    <source>
        <dbReference type="ARBA" id="ARBA00023125"/>
    </source>
</evidence>
<gene>
    <name evidence="5" type="ORF">EV147_5113</name>
</gene>
<dbReference type="Proteomes" id="UP000291078">
    <property type="component" value="Unassembled WGS sequence"/>
</dbReference>
<keyword evidence="6" id="KW-1185">Reference proteome</keyword>
<name>A0A4Q7R884_9BURK</name>
<evidence type="ECO:0000259" key="4">
    <source>
        <dbReference type="Pfam" id="PF00440"/>
    </source>
</evidence>
<dbReference type="PANTHER" id="PTHR47506:SF1">
    <property type="entry name" value="HTH-TYPE TRANSCRIPTIONAL REGULATOR YJDC"/>
    <property type="match status" value="1"/>
</dbReference>
<dbReference type="RefSeq" id="WP_130393996.1">
    <property type="nucleotide sequence ID" value="NZ_SGXM01000014.1"/>
</dbReference>
<dbReference type="AlphaFoldDB" id="A0A4Q7R884"/>
<accession>A0A4Q7R884</accession>
<dbReference type="OrthoDB" id="270177at2"/>
<protein>
    <submittedName>
        <fullName evidence="5">TetR family transcriptional regulator</fullName>
    </submittedName>
</protein>
<dbReference type="InterPro" id="IPR009057">
    <property type="entry name" value="Homeodomain-like_sf"/>
</dbReference>
<dbReference type="PANTHER" id="PTHR47506">
    <property type="entry name" value="TRANSCRIPTIONAL REGULATORY PROTEIN"/>
    <property type="match status" value="1"/>
</dbReference>
<organism evidence="5 6">
    <name type="scientific">Cupriavidus agavae</name>
    <dbReference type="NCBI Taxonomy" id="1001822"/>
    <lineage>
        <taxon>Bacteria</taxon>
        <taxon>Pseudomonadati</taxon>
        <taxon>Pseudomonadota</taxon>
        <taxon>Betaproteobacteria</taxon>
        <taxon>Burkholderiales</taxon>
        <taxon>Burkholderiaceae</taxon>
        <taxon>Cupriavidus</taxon>
    </lineage>
</organism>
<dbReference type="InterPro" id="IPR001647">
    <property type="entry name" value="HTH_TetR"/>
</dbReference>
<dbReference type="InterPro" id="IPR036271">
    <property type="entry name" value="Tet_transcr_reg_TetR-rel_C_sf"/>
</dbReference>
<evidence type="ECO:0000256" key="3">
    <source>
        <dbReference type="ARBA" id="ARBA00023163"/>
    </source>
</evidence>
<keyword evidence="2" id="KW-0238">DNA-binding</keyword>
<reference evidence="5 6" key="1">
    <citation type="journal article" date="2015" name="Stand. Genomic Sci.">
        <title>Genomic Encyclopedia of Bacterial and Archaeal Type Strains, Phase III: the genomes of soil and plant-associated and newly described type strains.</title>
        <authorList>
            <person name="Whitman W.B."/>
            <person name="Woyke T."/>
            <person name="Klenk H.P."/>
            <person name="Zhou Y."/>
            <person name="Lilburn T.G."/>
            <person name="Beck B.J."/>
            <person name="De Vos P."/>
            <person name="Vandamme P."/>
            <person name="Eisen J.A."/>
            <person name="Garrity G."/>
            <person name="Hugenholtz P."/>
            <person name="Kyrpides N.C."/>
        </authorList>
    </citation>
    <scope>NUCLEOTIDE SEQUENCE [LARGE SCALE GENOMIC DNA]</scope>
    <source>
        <strain evidence="5 6">ASC-9842</strain>
    </source>
</reference>
<dbReference type="EMBL" id="SGXM01000014">
    <property type="protein sequence ID" value="RZT29016.1"/>
    <property type="molecule type" value="Genomic_DNA"/>
</dbReference>
<feature type="domain" description="HTH tetR-type" evidence="4">
    <location>
        <begin position="13"/>
        <end position="55"/>
    </location>
</feature>
<evidence type="ECO:0000313" key="6">
    <source>
        <dbReference type="Proteomes" id="UP000291078"/>
    </source>
</evidence>
<keyword evidence="3" id="KW-0804">Transcription</keyword>
<evidence type="ECO:0000256" key="1">
    <source>
        <dbReference type="ARBA" id="ARBA00023015"/>
    </source>
</evidence>
<keyword evidence="1" id="KW-0805">Transcription regulation</keyword>
<dbReference type="GO" id="GO:0003677">
    <property type="term" value="F:DNA binding"/>
    <property type="evidence" value="ECO:0007669"/>
    <property type="project" value="UniProtKB-KW"/>
</dbReference>
<evidence type="ECO:0000313" key="5">
    <source>
        <dbReference type="EMBL" id="RZT29016.1"/>
    </source>
</evidence>
<sequence>MARPKEFDKGEALDAAIGVFCEHGYAGTSATMLTSAMKIGRQSLYDTFVDKWQLYCAALRRYGEGETQAHITALRTGPKAIDGIYRMMGRVVRTAHTPCLGVGSISEFGDKQDELNAIRAELGMPLSAALIATIAQAQADGDAQNDADPKLLAAFLLASIAALRISARGGAGPDELESLGQLALRALR</sequence>
<dbReference type="Gene3D" id="1.10.10.60">
    <property type="entry name" value="Homeodomain-like"/>
    <property type="match status" value="1"/>
</dbReference>
<dbReference type="Pfam" id="PF00440">
    <property type="entry name" value="TetR_N"/>
    <property type="match status" value="1"/>
</dbReference>
<dbReference type="SUPFAM" id="SSF46689">
    <property type="entry name" value="Homeodomain-like"/>
    <property type="match status" value="1"/>
</dbReference>